<accession>A0ABQ4E541</accession>
<sequence>MPLLPTEPTRPDTVVLIHGLWLTSRSWEHWADRYRSAGFQVLTPAWPGMDADVDTLRQNSAPIAELTIGEIVDHYERIVRDLPGPPIIMGHSFGGAFAQMLLDRGLGAACVGIDSAPIRGVTRLPLSTLRASLPVLRNPANRHRAVPLSLDEFHYAFTNTMSRSEAEQVYRRYHVPAAGNVLFDAALANLNPRTALRVDFGNERRAPLLLIAGGADHVVPPSVTRATAGRYRKSTAVTGYKEFPGRPHYTVGQPGWEEVADYALNWAVQAAQSAQPQPRH</sequence>
<dbReference type="SUPFAM" id="SSF53474">
    <property type="entry name" value="alpha/beta-Hydrolases"/>
    <property type="match status" value="1"/>
</dbReference>
<name>A0ABQ4E541_9ACTN</name>
<dbReference type="GO" id="GO:0016787">
    <property type="term" value="F:hydrolase activity"/>
    <property type="evidence" value="ECO:0007669"/>
    <property type="project" value="UniProtKB-KW"/>
</dbReference>
<dbReference type="RefSeq" id="WP_203868207.1">
    <property type="nucleotide sequence ID" value="NZ_BONW01000021.1"/>
</dbReference>
<dbReference type="InterPro" id="IPR050228">
    <property type="entry name" value="Carboxylesterase_BioH"/>
</dbReference>
<comment type="caution">
    <text evidence="2">The sequence shown here is derived from an EMBL/GenBank/DDBJ whole genome shotgun (WGS) entry which is preliminary data.</text>
</comment>
<organism evidence="2 3">
    <name type="scientific">Plantactinospora endophytica</name>
    <dbReference type="NCBI Taxonomy" id="673535"/>
    <lineage>
        <taxon>Bacteria</taxon>
        <taxon>Bacillati</taxon>
        <taxon>Actinomycetota</taxon>
        <taxon>Actinomycetes</taxon>
        <taxon>Micromonosporales</taxon>
        <taxon>Micromonosporaceae</taxon>
        <taxon>Plantactinospora</taxon>
    </lineage>
</organism>
<proteinExistence type="predicted"/>
<evidence type="ECO:0000259" key="1">
    <source>
        <dbReference type="Pfam" id="PF12697"/>
    </source>
</evidence>
<dbReference type="InterPro" id="IPR029058">
    <property type="entry name" value="AB_hydrolase_fold"/>
</dbReference>
<dbReference type="PANTHER" id="PTHR43194:SF2">
    <property type="entry name" value="PEROXISOMAL MEMBRANE PROTEIN LPX1"/>
    <property type="match status" value="1"/>
</dbReference>
<reference evidence="2 3" key="1">
    <citation type="submission" date="2021-01" db="EMBL/GenBank/DDBJ databases">
        <title>Whole genome shotgun sequence of Plantactinospora endophytica NBRC 110450.</title>
        <authorList>
            <person name="Komaki H."/>
            <person name="Tamura T."/>
        </authorList>
    </citation>
    <scope>NUCLEOTIDE SEQUENCE [LARGE SCALE GENOMIC DNA]</scope>
    <source>
        <strain evidence="2 3">NBRC 110450</strain>
    </source>
</reference>
<protein>
    <submittedName>
        <fullName evidence="2">Alpha/beta hydrolase</fullName>
    </submittedName>
</protein>
<gene>
    <name evidence="2" type="ORF">Pen02_47470</name>
</gene>
<dbReference type="PANTHER" id="PTHR43194">
    <property type="entry name" value="HYDROLASE ALPHA/BETA FOLD FAMILY"/>
    <property type="match status" value="1"/>
</dbReference>
<dbReference type="Pfam" id="PF12697">
    <property type="entry name" value="Abhydrolase_6"/>
    <property type="match status" value="1"/>
</dbReference>
<evidence type="ECO:0000313" key="3">
    <source>
        <dbReference type="Proteomes" id="UP000646749"/>
    </source>
</evidence>
<dbReference type="InterPro" id="IPR000073">
    <property type="entry name" value="AB_hydrolase_1"/>
</dbReference>
<dbReference type="Gene3D" id="3.40.50.1820">
    <property type="entry name" value="alpha/beta hydrolase"/>
    <property type="match status" value="1"/>
</dbReference>
<dbReference type="Proteomes" id="UP000646749">
    <property type="component" value="Unassembled WGS sequence"/>
</dbReference>
<dbReference type="EMBL" id="BONW01000021">
    <property type="protein sequence ID" value="GIG89811.1"/>
    <property type="molecule type" value="Genomic_DNA"/>
</dbReference>
<keyword evidence="3" id="KW-1185">Reference proteome</keyword>
<feature type="domain" description="AB hydrolase-1" evidence="1">
    <location>
        <begin position="14"/>
        <end position="252"/>
    </location>
</feature>
<evidence type="ECO:0000313" key="2">
    <source>
        <dbReference type="EMBL" id="GIG89811.1"/>
    </source>
</evidence>
<keyword evidence="2" id="KW-0378">Hydrolase</keyword>